<gene>
    <name evidence="2" type="ORF">FQ775_04005</name>
</gene>
<reference evidence="2" key="1">
    <citation type="submission" date="2020-04" db="EMBL/GenBank/DDBJ databases">
        <title>Nitratireductor sp. nov. isolated from mangrove soil.</title>
        <authorList>
            <person name="Ye Y."/>
        </authorList>
    </citation>
    <scope>NUCLEOTIDE SEQUENCE</scope>
    <source>
        <strain evidence="2">SY7</strain>
    </source>
</reference>
<protein>
    <submittedName>
        <fullName evidence="2">Uncharacterized protein</fullName>
    </submittedName>
</protein>
<keyword evidence="1" id="KW-0472">Membrane</keyword>
<feature type="transmembrane region" description="Helical" evidence="1">
    <location>
        <begin position="227"/>
        <end position="248"/>
    </location>
</feature>
<feature type="transmembrane region" description="Helical" evidence="1">
    <location>
        <begin position="166"/>
        <end position="185"/>
    </location>
</feature>
<keyword evidence="3" id="KW-1185">Reference proteome</keyword>
<dbReference type="EMBL" id="CP042301">
    <property type="protein sequence ID" value="QDY99600.1"/>
    <property type="molecule type" value="Genomic_DNA"/>
</dbReference>
<feature type="transmembrane region" description="Helical" evidence="1">
    <location>
        <begin position="110"/>
        <end position="128"/>
    </location>
</feature>
<sequence>MLLRAAHARLVDIEDRLQELVALPLFELAFRMAATAAVVMAVTWAVDHFGPFIGGALAGLPVVIGPGFYFLSLHSTPDFVNNAASHSLWSLCGTQAFILTYMACARRHGVARSLGCSVIVWSIAAVAVSHLPPAPLLGLAAFAAVTLIAIWLGGRLAFGTAPAMPSIGWATLLVRGGLAGLLVAAVTTMSSRLGPEFSGILLAFPIGFGVVAVTLHEKLGAANVIGTLNAALKGAAGLAVFSAAFSLLLPHFEYGWSLILATIVSCSLTLALVLQARMLGRQLTPPKPPGG</sequence>
<feature type="transmembrane region" description="Helical" evidence="1">
    <location>
        <begin position="52"/>
        <end position="71"/>
    </location>
</feature>
<dbReference type="AlphaFoldDB" id="A0A5B8KVI4"/>
<feature type="transmembrane region" description="Helical" evidence="1">
    <location>
        <begin position="197"/>
        <end position="215"/>
    </location>
</feature>
<organism evidence="2 3">
    <name type="scientific">Nitratireductor mangrovi</name>
    <dbReference type="NCBI Taxonomy" id="2599600"/>
    <lineage>
        <taxon>Bacteria</taxon>
        <taxon>Pseudomonadati</taxon>
        <taxon>Pseudomonadota</taxon>
        <taxon>Alphaproteobacteria</taxon>
        <taxon>Hyphomicrobiales</taxon>
        <taxon>Phyllobacteriaceae</taxon>
        <taxon>Nitratireductor</taxon>
    </lineage>
</organism>
<feature type="transmembrane region" description="Helical" evidence="1">
    <location>
        <begin position="134"/>
        <end position="154"/>
    </location>
</feature>
<dbReference type="RefSeq" id="WP_146298256.1">
    <property type="nucleotide sequence ID" value="NZ_CP042301.2"/>
</dbReference>
<name>A0A5B8KVI4_9HYPH</name>
<dbReference type="OrthoDB" id="7848519at2"/>
<feature type="transmembrane region" description="Helical" evidence="1">
    <location>
        <begin position="254"/>
        <end position="274"/>
    </location>
</feature>
<dbReference type="Proteomes" id="UP000321389">
    <property type="component" value="Chromosome"/>
</dbReference>
<proteinExistence type="predicted"/>
<evidence type="ECO:0000313" key="3">
    <source>
        <dbReference type="Proteomes" id="UP000321389"/>
    </source>
</evidence>
<keyword evidence="1" id="KW-0812">Transmembrane</keyword>
<dbReference type="KEGG" id="niy:FQ775_04005"/>
<evidence type="ECO:0000256" key="1">
    <source>
        <dbReference type="SAM" id="Phobius"/>
    </source>
</evidence>
<keyword evidence="1" id="KW-1133">Transmembrane helix</keyword>
<accession>A0A5B8KVI4</accession>
<feature type="transmembrane region" description="Helical" evidence="1">
    <location>
        <begin position="20"/>
        <end position="45"/>
    </location>
</feature>
<evidence type="ECO:0000313" key="2">
    <source>
        <dbReference type="EMBL" id="QDY99600.1"/>
    </source>
</evidence>